<dbReference type="GO" id="GO:0006096">
    <property type="term" value="P:glycolytic process"/>
    <property type="evidence" value="ECO:0007669"/>
    <property type="project" value="UniProtKB-KW"/>
</dbReference>
<keyword evidence="7" id="KW-1185">Reference proteome</keyword>
<dbReference type="AlphaFoldDB" id="A0A6J5DV75"/>
<evidence type="ECO:0000256" key="2">
    <source>
        <dbReference type="ARBA" id="ARBA00012028"/>
    </source>
</evidence>
<dbReference type="CDD" id="cd07067">
    <property type="entry name" value="HP_PGM_like"/>
    <property type="match status" value="1"/>
</dbReference>
<evidence type="ECO:0000256" key="1">
    <source>
        <dbReference type="ARBA" id="ARBA00006717"/>
    </source>
</evidence>
<dbReference type="Proteomes" id="UP000494363">
    <property type="component" value="Unassembled WGS sequence"/>
</dbReference>
<sequence length="202" mass="21721">MQTRLRLISHALTAAQRSATFAGEDEPLDARGLADANAYALRAHIRFDDSRRVRALTSPAACARDTARALGLTAAVTAELADTHYGEWRHLRVADVAAQAPQALEAWLHDPAAAPPGGESFEAVLARVGGWLDDLAARHPGDSTVVAVTHAAVLRAALIHVLRAPASAFTQIEIAPLTSIELRHHDQHGWKWWPLAQANAQP</sequence>
<dbReference type="SUPFAM" id="SSF53254">
    <property type="entry name" value="Phosphoglycerate mutase-like"/>
    <property type="match status" value="1"/>
</dbReference>
<dbReference type="SMART" id="SM00855">
    <property type="entry name" value="PGAM"/>
    <property type="match status" value="1"/>
</dbReference>
<protein>
    <recommendedName>
        <fullName evidence="2">phosphoglycerate mutase (2,3-diphosphoglycerate-dependent)</fullName>
        <ecNumber evidence="2">5.4.2.11</ecNumber>
    </recommendedName>
</protein>
<evidence type="ECO:0000313" key="7">
    <source>
        <dbReference type="Proteomes" id="UP000494363"/>
    </source>
</evidence>
<evidence type="ECO:0000256" key="5">
    <source>
        <dbReference type="ARBA" id="ARBA00023235"/>
    </source>
</evidence>
<evidence type="ECO:0000313" key="6">
    <source>
        <dbReference type="EMBL" id="CAB3756815.1"/>
    </source>
</evidence>
<dbReference type="GO" id="GO:0006094">
    <property type="term" value="P:gluconeogenesis"/>
    <property type="evidence" value="ECO:0007669"/>
    <property type="project" value="UniProtKB-KW"/>
</dbReference>
<dbReference type="Pfam" id="PF00300">
    <property type="entry name" value="His_Phos_1"/>
    <property type="match status" value="1"/>
</dbReference>
<dbReference type="RefSeq" id="WP_175227163.1">
    <property type="nucleotide sequence ID" value="NZ_CADIKH010000012.1"/>
</dbReference>
<comment type="similarity">
    <text evidence="1">Belongs to the phosphoglycerate mutase family. BPG-dependent PGAM subfamily.</text>
</comment>
<dbReference type="PANTHER" id="PTHR11931">
    <property type="entry name" value="PHOSPHOGLYCERATE MUTASE"/>
    <property type="match status" value="1"/>
</dbReference>
<gene>
    <name evidence="6" type="ORF">LMG29542_02912</name>
</gene>
<dbReference type="InterPro" id="IPR005952">
    <property type="entry name" value="Phosphogly_mut1"/>
</dbReference>
<keyword evidence="5" id="KW-0413">Isomerase</keyword>
<keyword evidence="3" id="KW-0312">Gluconeogenesis</keyword>
<dbReference type="Gene3D" id="3.40.50.1240">
    <property type="entry name" value="Phosphoglycerate mutase-like"/>
    <property type="match status" value="1"/>
</dbReference>
<proteinExistence type="inferred from homology"/>
<keyword evidence="4" id="KW-0324">Glycolysis</keyword>
<evidence type="ECO:0000256" key="4">
    <source>
        <dbReference type="ARBA" id="ARBA00023152"/>
    </source>
</evidence>
<dbReference type="EC" id="5.4.2.11" evidence="2"/>
<name>A0A6J5DV75_9BURK</name>
<dbReference type="GO" id="GO:0004619">
    <property type="term" value="F:phosphoglycerate mutase activity"/>
    <property type="evidence" value="ECO:0007669"/>
    <property type="project" value="UniProtKB-EC"/>
</dbReference>
<organism evidence="6 7">
    <name type="scientific">Paraburkholderia humisilvae</name>
    <dbReference type="NCBI Taxonomy" id="627669"/>
    <lineage>
        <taxon>Bacteria</taxon>
        <taxon>Pseudomonadati</taxon>
        <taxon>Pseudomonadota</taxon>
        <taxon>Betaproteobacteria</taxon>
        <taxon>Burkholderiales</taxon>
        <taxon>Burkholderiaceae</taxon>
        <taxon>Paraburkholderia</taxon>
    </lineage>
</organism>
<dbReference type="EMBL" id="CADIKH010000012">
    <property type="protein sequence ID" value="CAB3756815.1"/>
    <property type="molecule type" value="Genomic_DNA"/>
</dbReference>
<dbReference type="InterPro" id="IPR029033">
    <property type="entry name" value="His_PPase_superfam"/>
</dbReference>
<reference evidence="6 7" key="1">
    <citation type="submission" date="2020-04" db="EMBL/GenBank/DDBJ databases">
        <authorList>
            <person name="De Canck E."/>
        </authorList>
    </citation>
    <scope>NUCLEOTIDE SEQUENCE [LARGE SCALE GENOMIC DNA]</scope>
    <source>
        <strain evidence="6 7">LMG 29542</strain>
    </source>
</reference>
<accession>A0A6J5DV75</accession>
<evidence type="ECO:0000256" key="3">
    <source>
        <dbReference type="ARBA" id="ARBA00022432"/>
    </source>
</evidence>
<dbReference type="InterPro" id="IPR013078">
    <property type="entry name" value="His_Pase_superF_clade-1"/>
</dbReference>